<dbReference type="RefSeq" id="WP_044849883.1">
    <property type="nucleotide sequence ID" value="NZ_CP016174.1"/>
</dbReference>
<dbReference type="KEGG" id="aori:SD37_26705"/>
<feature type="transmembrane region" description="Helical" evidence="1">
    <location>
        <begin position="342"/>
        <end position="363"/>
    </location>
</feature>
<evidence type="ECO:0000259" key="2">
    <source>
        <dbReference type="Pfam" id="PF04235"/>
    </source>
</evidence>
<keyword evidence="1" id="KW-1133">Transmembrane helix</keyword>
<accession>A0A193C350</accession>
<evidence type="ECO:0000313" key="3">
    <source>
        <dbReference type="EMBL" id="ANN18859.1"/>
    </source>
</evidence>
<dbReference type="eggNOG" id="COG2311">
    <property type="taxonomic scope" value="Bacteria"/>
</dbReference>
<evidence type="ECO:0000256" key="1">
    <source>
        <dbReference type="SAM" id="Phobius"/>
    </source>
</evidence>
<evidence type="ECO:0000313" key="4">
    <source>
        <dbReference type="Proteomes" id="UP000093695"/>
    </source>
</evidence>
<feature type="transmembrane region" description="Helical" evidence="1">
    <location>
        <begin position="247"/>
        <end position="267"/>
    </location>
</feature>
<keyword evidence="1" id="KW-0472">Membrane</keyword>
<reference evidence="3 4" key="1">
    <citation type="journal article" date="2015" name="Genome Announc.">
        <title>Draft Genome Sequence of Norvancomycin-Producing Strain Amycolatopsis orientalis CPCC200066.</title>
        <authorList>
            <person name="Lei X."/>
            <person name="Yuan F."/>
            <person name="Shi Y."/>
            <person name="Li X."/>
            <person name="Wang L."/>
            <person name="Hong B."/>
        </authorList>
    </citation>
    <scope>NUCLEOTIDE SEQUENCE [LARGE SCALE GENOMIC DNA]</scope>
    <source>
        <strain evidence="3 4">B-37</strain>
    </source>
</reference>
<keyword evidence="1" id="KW-0812">Transmembrane</keyword>
<gene>
    <name evidence="3" type="ORF">SD37_26705</name>
</gene>
<feature type="transmembrane region" description="Helical" evidence="1">
    <location>
        <begin position="147"/>
        <end position="170"/>
    </location>
</feature>
<feature type="transmembrane region" description="Helical" evidence="1">
    <location>
        <begin position="314"/>
        <end position="336"/>
    </location>
</feature>
<feature type="transmembrane region" description="Helical" evidence="1">
    <location>
        <begin position="62"/>
        <end position="80"/>
    </location>
</feature>
<proteinExistence type="predicted"/>
<dbReference type="PANTHER" id="PTHR30590">
    <property type="entry name" value="INNER MEMBRANE PROTEIN"/>
    <property type="match status" value="1"/>
</dbReference>
<feature type="transmembrane region" description="Helical" evidence="1">
    <location>
        <begin position="100"/>
        <end position="117"/>
    </location>
</feature>
<dbReference type="Proteomes" id="UP000093695">
    <property type="component" value="Chromosome"/>
</dbReference>
<protein>
    <recommendedName>
        <fullName evidence="2">DUF418 domain-containing protein</fullName>
    </recommendedName>
</protein>
<keyword evidence="4" id="KW-1185">Reference proteome</keyword>
<sequence>MNNGGATGSGGTRLIHVDALRGFALLGMLAVNMALFSSGYAFTGIADPTLNSWLDDAVEWTIFFLFTMKFYLLFSFLFGYSFTLQMDSAERRGNPFKPAFLRRLAALFALGIAHAVLLFPGDILATYAVLGLILLAVRNIRPRTAMVIAGLLTVATTIAMVLVGLSGAIATDPASALIEGARSTEALRGSAGQVLSEHLKTLPWSLGTLAVQGPLALASFLIGLALGKRRALADPSAHGQALRLLQWVGLPIGLSGALIFASFGGTHDTLATAVGYATAPLLTAAYVATALRVFQSPRLKIPTGFLAAGGRMALTNYLTQSLVCALIFTGLGAGLIGKLRPGTVLLLTLGLFVVQLVVSKLWLRLFRYGPVEWLLRAVTYGSWSPAPTGAQTSKVVT</sequence>
<organism evidence="3 4">
    <name type="scientific">Amycolatopsis orientalis</name>
    <name type="common">Nocardia orientalis</name>
    <dbReference type="NCBI Taxonomy" id="31958"/>
    <lineage>
        <taxon>Bacteria</taxon>
        <taxon>Bacillati</taxon>
        <taxon>Actinomycetota</taxon>
        <taxon>Actinomycetes</taxon>
        <taxon>Pseudonocardiales</taxon>
        <taxon>Pseudonocardiaceae</taxon>
        <taxon>Amycolatopsis</taxon>
    </lineage>
</organism>
<feature type="transmembrane region" description="Helical" evidence="1">
    <location>
        <begin position="204"/>
        <end position="226"/>
    </location>
</feature>
<feature type="domain" description="DUF418" evidence="2">
    <location>
        <begin position="226"/>
        <end position="381"/>
    </location>
</feature>
<dbReference type="Pfam" id="PF04235">
    <property type="entry name" value="DUF418"/>
    <property type="match status" value="1"/>
</dbReference>
<feature type="transmembrane region" description="Helical" evidence="1">
    <location>
        <begin position="23"/>
        <end position="42"/>
    </location>
</feature>
<dbReference type="InterPro" id="IPR007349">
    <property type="entry name" value="DUF418"/>
</dbReference>
<dbReference type="EMBL" id="CP016174">
    <property type="protein sequence ID" value="ANN18859.1"/>
    <property type="molecule type" value="Genomic_DNA"/>
</dbReference>
<feature type="transmembrane region" description="Helical" evidence="1">
    <location>
        <begin position="123"/>
        <end position="140"/>
    </location>
</feature>
<dbReference type="AlphaFoldDB" id="A0A193C350"/>
<dbReference type="PANTHER" id="PTHR30590:SF2">
    <property type="entry name" value="INNER MEMBRANE PROTEIN"/>
    <property type="match status" value="1"/>
</dbReference>
<feature type="transmembrane region" description="Helical" evidence="1">
    <location>
        <begin position="273"/>
        <end position="294"/>
    </location>
</feature>
<dbReference type="STRING" id="31958.SD37_26705"/>
<name>A0A193C350_AMYOR</name>
<dbReference type="InterPro" id="IPR052529">
    <property type="entry name" value="Bact_Transport_Assoc"/>
</dbReference>